<evidence type="ECO:0008006" key="5">
    <source>
        <dbReference type="Google" id="ProtNLM"/>
    </source>
</evidence>
<dbReference type="SUPFAM" id="SSF50952">
    <property type="entry name" value="Soluble quinoprotein glucose dehydrogenase"/>
    <property type="match status" value="1"/>
</dbReference>
<dbReference type="Gene3D" id="2.120.10.30">
    <property type="entry name" value="TolB, C-terminal domain"/>
    <property type="match status" value="1"/>
</dbReference>
<proteinExistence type="predicted"/>
<sequence>MKYYRLNFFKYSYLKRIIPALLLLVLIVFIFKYAVSHTNSHDRYFNGVFPPQSPSEVPYGIAFPSLKFDTPLTFNTIPHQNKLVVGQRDGKIYWFENDQKTTDKNLLADLSDEVGVVWDGGFLGLTIHPNFGTTGKNYFYVFYSSEDSNNKDFPDFYSTLGCDTEEFWGNYLVLERFEVNPITLKLKTGSRNLLLKLRMYGTTHRGGGLQFGNDGFLYLATADQTARVKSQDIKNNLDGGVLRLDVDKDPEKSHRPIRKIQKHGYEDEISGLEYWIPNDNPFLSPDGTNYEEYYTLGHRNPHRMTKDRESGLFYIGEIGEDTHEEINVIQKGKNYGWPIFEGDEPGPNCGIKMYNDMPHEYPLVSFPRTDANCIIGGFVYRGDKIPNLYGKYICADYGNGEEMWSVDIKTGDYTLLGNFAPADIVSFGEDAQGNIYILKQGEDVNLYTIMPSTISYEGFPKNITETNIFKNLQTLEVSDDLTPYNLIESSWSDGAYKKRWMFIPNTGTNENEAEKISFSENEEWEFPIGSVLIAHLDLPIDDKNPQLTKKIETRFSIKGHDGKFYFLTYNWNDEQTEATLQKESIDEQVAIKTKDFGVRYQNWHFPSNTECIVCHNGASKGSLGFRTKNLNMEFPHNNTKINQLVNLSDKGIINKIITDNDTESLPTHKPLNDDTATLNDRARSYLDLNCGYCHRPDTGNRAEFDLRLFNSLEETGLLNAGTLTPLGIDGERILVPGNAEKSILFQRMLSTETTTMMPPLAKGVVDEDAVILIRDWINQLQISIN</sequence>
<dbReference type="OrthoDB" id="338827at2"/>
<feature type="domain" description="Glucose/Sorbosone dehydrogenase" evidence="2">
    <location>
        <begin position="276"/>
        <end position="446"/>
    </location>
</feature>
<evidence type="ECO:0000259" key="2">
    <source>
        <dbReference type="Pfam" id="PF07995"/>
    </source>
</evidence>
<evidence type="ECO:0000259" key="1">
    <source>
        <dbReference type="Pfam" id="PF07635"/>
    </source>
</evidence>
<dbReference type="SUPFAM" id="SSF48695">
    <property type="entry name" value="Multiheme cytochromes"/>
    <property type="match status" value="1"/>
</dbReference>
<feature type="domain" description="Glucose/Sorbosone dehydrogenase" evidence="2">
    <location>
        <begin position="69"/>
        <end position="250"/>
    </location>
</feature>
<reference evidence="4" key="1">
    <citation type="submission" date="2016-06" db="EMBL/GenBank/DDBJ databases">
        <authorList>
            <person name="Zhan P."/>
        </authorList>
    </citation>
    <scope>NUCLEOTIDE SEQUENCE [LARGE SCALE GENOMIC DNA]</scope>
    <source>
        <strain evidence="4">T28</strain>
    </source>
</reference>
<dbReference type="InterPro" id="IPR011042">
    <property type="entry name" value="6-blade_b-propeller_TolB-like"/>
</dbReference>
<dbReference type="STRING" id="1836467.BTR34_05310"/>
<feature type="domain" description="Cytochrome C Planctomycete-type" evidence="1">
    <location>
        <begin position="690"/>
        <end position="759"/>
    </location>
</feature>
<name>A0A1B7YXJ7_9FLAO</name>
<evidence type="ECO:0000313" key="4">
    <source>
        <dbReference type="Proteomes" id="UP000092164"/>
    </source>
</evidence>
<keyword evidence="4" id="KW-1185">Reference proteome</keyword>
<dbReference type="InterPro" id="IPR011429">
    <property type="entry name" value="Cyt_c_Planctomycete-type"/>
</dbReference>
<accession>A0A1B7YXJ7</accession>
<dbReference type="EMBL" id="LZFP01000052">
    <property type="protein sequence ID" value="OBR35197.1"/>
    <property type="molecule type" value="Genomic_DNA"/>
</dbReference>
<dbReference type="PANTHER" id="PTHR19328:SF13">
    <property type="entry name" value="HIPL1 PROTEIN"/>
    <property type="match status" value="1"/>
</dbReference>
<dbReference type="InterPro" id="IPR012938">
    <property type="entry name" value="Glc/Sorbosone_DH"/>
</dbReference>
<protein>
    <recommendedName>
        <fullName evidence="5">Glucose/Sorbosone dehydrogenase domain-containing protein</fullName>
    </recommendedName>
</protein>
<dbReference type="PANTHER" id="PTHR19328">
    <property type="entry name" value="HEDGEHOG-INTERACTING PROTEIN"/>
    <property type="match status" value="1"/>
</dbReference>
<evidence type="ECO:0000313" key="3">
    <source>
        <dbReference type="EMBL" id="OBR35197.1"/>
    </source>
</evidence>
<dbReference type="InterPro" id="IPR011041">
    <property type="entry name" value="Quinoprot_gluc/sorb_DH_b-prop"/>
</dbReference>
<dbReference type="KEGG" id="mart:BTR34_05310"/>
<comment type="caution">
    <text evidence="3">The sequence shown here is derived from an EMBL/GenBank/DDBJ whole genome shotgun (WGS) entry which is preliminary data.</text>
</comment>
<gene>
    <name evidence="3" type="ORF">A9200_11540</name>
</gene>
<dbReference type="Pfam" id="PF07995">
    <property type="entry name" value="GSDH"/>
    <property type="match status" value="2"/>
</dbReference>
<organism evidence="3 4">
    <name type="scientific">Maribacter hydrothermalis</name>
    <dbReference type="NCBI Taxonomy" id="1836467"/>
    <lineage>
        <taxon>Bacteria</taxon>
        <taxon>Pseudomonadati</taxon>
        <taxon>Bacteroidota</taxon>
        <taxon>Flavobacteriia</taxon>
        <taxon>Flavobacteriales</taxon>
        <taxon>Flavobacteriaceae</taxon>
        <taxon>Maribacter</taxon>
    </lineage>
</organism>
<dbReference type="Pfam" id="PF07635">
    <property type="entry name" value="PSCyt1"/>
    <property type="match status" value="1"/>
</dbReference>
<dbReference type="InterPro" id="IPR036280">
    <property type="entry name" value="Multihaem_cyt_sf"/>
</dbReference>
<dbReference type="AlphaFoldDB" id="A0A1B7YXJ7"/>
<dbReference type="Proteomes" id="UP000092164">
    <property type="component" value="Unassembled WGS sequence"/>
</dbReference>
<dbReference type="RefSeq" id="WP_068487168.1">
    <property type="nucleotide sequence ID" value="NZ_LZFP01000052.1"/>
</dbReference>